<proteinExistence type="predicted"/>
<accession>A0AAU8GWB9</accession>
<dbReference type="KEGG" id="taut:V4D30_00785"/>
<dbReference type="RefSeq" id="WP_353684351.1">
    <property type="nucleotide sequence ID" value="NZ_CP144373.1"/>
</dbReference>
<organism evidence="1">
    <name type="scientific">Thermodesulfovibrio autotrophicus</name>
    <dbReference type="NCBI Taxonomy" id="3118333"/>
    <lineage>
        <taxon>Bacteria</taxon>
        <taxon>Pseudomonadati</taxon>
        <taxon>Nitrospirota</taxon>
        <taxon>Thermodesulfovibrionia</taxon>
        <taxon>Thermodesulfovibrionales</taxon>
        <taxon>Thermodesulfovibrionaceae</taxon>
        <taxon>Thermodesulfovibrio</taxon>
    </lineage>
</organism>
<dbReference type="EMBL" id="CP144373">
    <property type="protein sequence ID" value="XCH46828.1"/>
    <property type="molecule type" value="Genomic_DNA"/>
</dbReference>
<gene>
    <name evidence="1" type="ORF">V4D30_00785</name>
</gene>
<protein>
    <submittedName>
        <fullName evidence="1">Uncharacterized protein</fullName>
    </submittedName>
</protein>
<dbReference type="AlphaFoldDB" id="A0AAU8GWB9"/>
<name>A0AAU8GWB9_9BACT</name>
<evidence type="ECO:0000313" key="1">
    <source>
        <dbReference type="EMBL" id="XCH46828.1"/>
    </source>
</evidence>
<reference evidence="1" key="1">
    <citation type="submission" date="2024-01" db="EMBL/GenBank/DDBJ databases">
        <title>The first autotrophic representatives of the genus Thermodesulfovibrio.</title>
        <authorList>
            <person name="Maltseva A.I."/>
            <person name="Elcheninov A.G."/>
            <person name="Kublanov I.V."/>
            <person name="Lebedinsky A.V."/>
            <person name="Frolov E.N."/>
        </authorList>
    </citation>
    <scope>NUCLEOTIDE SEQUENCE</scope>
    <source>
        <strain evidence="1">3907-1M</strain>
    </source>
</reference>
<sequence length="57" mass="6908">MKIIKPRIPVEVVLFMRKAHKVVGNKKRQLSKEECRKFKNKKNSIIKNYTKEVQYDF</sequence>